<evidence type="ECO:0000313" key="3">
    <source>
        <dbReference type="Proteomes" id="UP001054837"/>
    </source>
</evidence>
<feature type="compositionally biased region" description="Polar residues" evidence="1">
    <location>
        <begin position="1"/>
        <end position="28"/>
    </location>
</feature>
<protein>
    <submittedName>
        <fullName evidence="2">Uncharacterized protein</fullName>
    </submittedName>
</protein>
<reference evidence="2 3" key="1">
    <citation type="submission" date="2021-06" db="EMBL/GenBank/DDBJ databases">
        <title>Caerostris darwini draft genome.</title>
        <authorList>
            <person name="Kono N."/>
            <person name="Arakawa K."/>
        </authorList>
    </citation>
    <scope>NUCLEOTIDE SEQUENCE [LARGE SCALE GENOMIC DNA]</scope>
</reference>
<sequence>MTNAILSFHQWNNPSHTEGAQKGSTTPPLSEAQKITHGRRKQFPCMQQIYLCEARYGRMATASPLPIHSHQCVGGWGRRKKIL</sequence>
<organism evidence="2 3">
    <name type="scientific">Caerostris darwini</name>
    <dbReference type="NCBI Taxonomy" id="1538125"/>
    <lineage>
        <taxon>Eukaryota</taxon>
        <taxon>Metazoa</taxon>
        <taxon>Ecdysozoa</taxon>
        <taxon>Arthropoda</taxon>
        <taxon>Chelicerata</taxon>
        <taxon>Arachnida</taxon>
        <taxon>Araneae</taxon>
        <taxon>Araneomorphae</taxon>
        <taxon>Entelegynae</taxon>
        <taxon>Araneoidea</taxon>
        <taxon>Araneidae</taxon>
        <taxon>Caerostris</taxon>
    </lineage>
</organism>
<dbReference type="Proteomes" id="UP001054837">
    <property type="component" value="Unassembled WGS sequence"/>
</dbReference>
<name>A0AAV4R9P2_9ARAC</name>
<comment type="caution">
    <text evidence="2">The sequence shown here is derived from an EMBL/GenBank/DDBJ whole genome shotgun (WGS) entry which is preliminary data.</text>
</comment>
<proteinExistence type="predicted"/>
<keyword evidence="3" id="KW-1185">Reference proteome</keyword>
<gene>
    <name evidence="2" type="ORF">CDAR_615141</name>
</gene>
<dbReference type="EMBL" id="BPLQ01005868">
    <property type="protein sequence ID" value="GIY18112.1"/>
    <property type="molecule type" value="Genomic_DNA"/>
</dbReference>
<dbReference type="AlphaFoldDB" id="A0AAV4R9P2"/>
<accession>A0AAV4R9P2</accession>
<feature type="region of interest" description="Disordered" evidence="1">
    <location>
        <begin position="1"/>
        <end position="40"/>
    </location>
</feature>
<evidence type="ECO:0000313" key="2">
    <source>
        <dbReference type="EMBL" id="GIY18112.1"/>
    </source>
</evidence>
<evidence type="ECO:0000256" key="1">
    <source>
        <dbReference type="SAM" id="MobiDB-lite"/>
    </source>
</evidence>